<keyword evidence="3" id="KW-1185">Reference proteome</keyword>
<evidence type="ECO:0000313" key="3">
    <source>
        <dbReference type="Proteomes" id="UP001303046"/>
    </source>
</evidence>
<evidence type="ECO:0000313" key="2">
    <source>
        <dbReference type="EMBL" id="KAK6746924.1"/>
    </source>
</evidence>
<sequence>MMLLLFWNYYCLLVDGRDENMFLMDQPTMVGWMVSAVHVEEISKKLDNNWIPPCTRRNALFISPSRGSEEGDIAETLAPQIKDYNNLVYDSTKENNLQRLSGKQRSRYICKVYKFGSA</sequence>
<feature type="chain" id="PRO_5045790589" evidence="1">
    <location>
        <begin position="17"/>
        <end position="118"/>
    </location>
</feature>
<comment type="caution">
    <text evidence="2">The sequence shown here is derived from an EMBL/GenBank/DDBJ whole genome shotgun (WGS) entry which is preliminary data.</text>
</comment>
<name>A0ABR1D8V2_NECAM</name>
<feature type="signal peptide" evidence="1">
    <location>
        <begin position="1"/>
        <end position="16"/>
    </location>
</feature>
<dbReference type="Proteomes" id="UP001303046">
    <property type="component" value="Unassembled WGS sequence"/>
</dbReference>
<reference evidence="2 3" key="1">
    <citation type="submission" date="2023-08" db="EMBL/GenBank/DDBJ databases">
        <title>A Necator americanus chromosomal reference genome.</title>
        <authorList>
            <person name="Ilik V."/>
            <person name="Petrzelkova K.J."/>
            <person name="Pardy F."/>
            <person name="Fuh T."/>
            <person name="Niatou-Singa F.S."/>
            <person name="Gouil Q."/>
            <person name="Baker L."/>
            <person name="Ritchie M.E."/>
            <person name="Jex A.R."/>
            <person name="Gazzola D."/>
            <person name="Li H."/>
            <person name="Toshio Fujiwara R."/>
            <person name="Zhan B."/>
            <person name="Aroian R.V."/>
            <person name="Pafco B."/>
            <person name="Schwarz E.M."/>
        </authorList>
    </citation>
    <scope>NUCLEOTIDE SEQUENCE [LARGE SCALE GENOMIC DNA]</scope>
    <source>
        <strain evidence="2 3">Aroian</strain>
        <tissue evidence="2">Whole animal</tissue>
    </source>
</reference>
<gene>
    <name evidence="2" type="primary">Necator_chrIV.g13562</name>
    <name evidence="2" type="ORF">RB195_000271</name>
</gene>
<accession>A0ABR1D8V2</accession>
<dbReference type="EMBL" id="JAVFWL010000004">
    <property type="protein sequence ID" value="KAK6746924.1"/>
    <property type="molecule type" value="Genomic_DNA"/>
</dbReference>
<protein>
    <submittedName>
        <fullName evidence="2">Uncharacterized protein</fullName>
    </submittedName>
</protein>
<proteinExistence type="predicted"/>
<organism evidence="2 3">
    <name type="scientific">Necator americanus</name>
    <name type="common">Human hookworm</name>
    <dbReference type="NCBI Taxonomy" id="51031"/>
    <lineage>
        <taxon>Eukaryota</taxon>
        <taxon>Metazoa</taxon>
        <taxon>Ecdysozoa</taxon>
        <taxon>Nematoda</taxon>
        <taxon>Chromadorea</taxon>
        <taxon>Rhabditida</taxon>
        <taxon>Rhabditina</taxon>
        <taxon>Rhabditomorpha</taxon>
        <taxon>Strongyloidea</taxon>
        <taxon>Ancylostomatidae</taxon>
        <taxon>Bunostominae</taxon>
        <taxon>Necator</taxon>
    </lineage>
</organism>
<keyword evidence="1" id="KW-0732">Signal</keyword>
<evidence type="ECO:0000256" key="1">
    <source>
        <dbReference type="SAM" id="SignalP"/>
    </source>
</evidence>